<dbReference type="PANTHER" id="PTHR34386:SF1">
    <property type="entry name" value="GLUTAREDOXIN-LIKE PROTEIN NRDH"/>
    <property type="match status" value="1"/>
</dbReference>
<comment type="caution">
    <text evidence="2">The sequence shown here is derived from an EMBL/GenBank/DDBJ whole genome shotgun (WGS) entry which is preliminary data.</text>
</comment>
<dbReference type="InterPro" id="IPR011767">
    <property type="entry name" value="GLR_AS"/>
</dbReference>
<dbReference type="AlphaFoldDB" id="A0A2T2WPH6"/>
<organism evidence="2 3">
    <name type="scientific">Sulfobacillus acidophilus</name>
    <dbReference type="NCBI Taxonomy" id="53633"/>
    <lineage>
        <taxon>Bacteria</taxon>
        <taxon>Bacillati</taxon>
        <taxon>Bacillota</taxon>
        <taxon>Clostridia</taxon>
        <taxon>Eubacteriales</taxon>
        <taxon>Clostridiales Family XVII. Incertae Sedis</taxon>
        <taxon>Sulfobacillus</taxon>
    </lineage>
</organism>
<dbReference type="EMBL" id="PXYV01000001">
    <property type="protein sequence ID" value="PSR24123.1"/>
    <property type="molecule type" value="Genomic_DNA"/>
</dbReference>
<evidence type="ECO:0000313" key="2">
    <source>
        <dbReference type="EMBL" id="PSR24123.1"/>
    </source>
</evidence>
<dbReference type="InterPro" id="IPR002109">
    <property type="entry name" value="Glutaredoxin"/>
</dbReference>
<proteinExistence type="predicted"/>
<dbReference type="Proteomes" id="UP000241848">
    <property type="component" value="Unassembled WGS sequence"/>
</dbReference>
<dbReference type="NCBIfam" id="TIGR02196">
    <property type="entry name" value="GlrX_YruB"/>
    <property type="match status" value="1"/>
</dbReference>
<sequence>MVVVYTTPTCPHCKSAKRYLKERRIPFREIDVTRSADGAASLKRKSGQTGVPVIDVNGQVIVGFNRPKLDRALGIRSAD</sequence>
<accession>A0A2T2WPH6</accession>
<feature type="domain" description="Glutaredoxin" evidence="1">
    <location>
        <begin position="2"/>
        <end position="61"/>
    </location>
</feature>
<dbReference type="InterPro" id="IPR051548">
    <property type="entry name" value="Grx-like_ET"/>
</dbReference>
<dbReference type="PROSITE" id="PS00195">
    <property type="entry name" value="GLUTAREDOXIN_1"/>
    <property type="match status" value="1"/>
</dbReference>
<reference evidence="2 3" key="1">
    <citation type="journal article" date="2014" name="BMC Genomics">
        <title>Comparison of environmental and isolate Sulfobacillus genomes reveals diverse carbon, sulfur, nitrogen, and hydrogen metabolisms.</title>
        <authorList>
            <person name="Justice N.B."/>
            <person name="Norman A."/>
            <person name="Brown C.T."/>
            <person name="Singh A."/>
            <person name="Thomas B.C."/>
            <person name="Banfield J.F."/>
        </authorList>
    </citation>
    <scope>NUCLEOTIDE SEQUENCE [LARGE SCALE GENOMIC DNA]</scope>
    <source>
        <strain evidence="2">AMDSBA3</strain>
    </source>
</reference>
<gene>
    <name evidence="2" type="ORF">C7B45_00480</name>
</gene>
<dbReference type="InterPro" id="IPR036249">
    <property type="entry name" value="Thioredoxin-like_sf"/>
</dbReference>
<dbReference type="Pfam" id="PF00462">
    <property type="entry name" value="Glutaredoxin"/>
    <property type="match status" value="1"/>
</dbReference>
<evidence type="ECO:0000259" key="1">
    <source>
        <dbReference type="Pfam" id="PF00462"/>
    </source>
</evidence>
<dbReference type="CDD" id="cd02976">
    <property type="entry name" value="NrdH"/>
    <property type="match status" value="1"/>
</dbReference>
<dbReference type="GO" id="GO:0045454">
    <property type="term" value="P:cell redox homeostasis"/>
    <property type="evidence" value="ECO:0007669"/>
    <property type="project" value="TreeGrafter"/>
</dbReference>
<dbReference type="InterPro" id="IPR011911">
    <property type="entry name" value="GlrX_YruB"/>
</dbReference>
<dbReference type="SUPFAM" id="SSF52833">
    <property type="entry name" value="Thioredoxin-like"/>
    <property type="match status" value="1"/>
</dbReference>
<name>A0A2T2WPH6_9FIRM</name>
<protein>
    <submittedName>
        <fullName evidence="2">NrdH-redoxin</fullName>
    </submittedName>
</protein>
<dbReference type="Gene3D" id="3.40.30.10">
    <property type="entry name" value="Glutaredoxin"/>
    <property type="match status" value="1"/>
</dbReference>
<dbReference type="PANTHER" id="PTHR34386">
    <property type="entry name" value="GLUTAREDOXIN"/>
    <property type="match status" value="1"/>
</dbReference>
<dbReference type="PROSITE" id="PS51354">
    <property type="entry name" value="GLUTAREDOXIN_2"/>
    <property type="match status" value="1"/>
</dbReference>
<evidence type="ECO:0000313" key="3">
    <source>
        <dbReference type="Proteomes" id="UP000241848"/>
    </source>
</evidence>
<dbReference type="GO" id="GO:0009055">
    <property type="term" value="F:electron transfer activity"/>
    <property type="evidence" value="ECO:0007669"/>
    <property type="project" value="TreeGrafter"/>
</dbReference>